<feature type="domain" description="GP-PDE" evidence="2">
    <location>
        <begin position="53"/>
        <end position="309"/>
    </location>
</feature>
<dbReference type="InterPro" id="IPR017946">
    <property type="entry name" value="PLC-like_Pdiesterase_TIM-brl"/>
</dbReference>
<organism evidence="3 4">
    <name type="scientific">Xanthomonas pisi</name>
    <dbReference type="NCBI Taxonomy" id="56457"/>
    <lineage>
        <taxon>Bacteria</taxon>
        <taxon>Pseudomonadati</taxon>
        <taxon>Pseudomonadota</taxon>
        <taxon>Gammaproteobacteria</taxon>
        <taxon>Lysobacterales</taxon>
        <taxon>Lysobacteraceae</taxon>
        <taxon>Xanthomonas</taxon>
    </lineage>
</organism>
<dbReference type="InterPro" id="IPR030395">
    <property type="entry name" value="GP_PDE_dom"/>
</dbReference>
<name>A0A2S7D0B2_9XANT</name>
<comment type="caution">
    <text evidence="3">The sequence shown here is derived from an EMBL/GenBank/DDBJ whole genome shotgun (WGS) entry which is preliminary data.</text>
</comment>
<dbReference type="PROSITE" id="PS51704">
    <property type="entry name" value="GP_PDE"/>
    <property type="match status" value="1"/>
</dbReference>
<dbReference type="Pfam" id="PF03009">
    <property type="entry name" value="GDPD"/>
    <property type="match status" value="1"/>
</dbReference>
<dbReference type="EMBL" id="MDEI01000014">
    <property type="protein sequence ID" value="PPU67283.1"/>
    <property type="molecule type" value="Genomic_DNA"/>
</dbReference>
<feature type="chain" id="PRO_5015404886" evidence="1">
    <location>
        <begin position="30"/>
        <end position="385"/>
    </location>
</feature>
<dbReference type="Proteomes" id="UP000238191">
    <property type="component" value="Unassembled WGS sequence"/>
</dbReference>
<dbReference type="RefSeq" id="WP_046963777.1">
    <property type="nucleotide sequence ID" value="NZ_MDEI01000014.1"/>
</dbReference>
<evidence type="ECO:0000313" key="4">
    <source>
        <dbReference type="Proteomes" id="UP000238191"/>
    </source>
</evidence>
<dbReference type="GO" id="GO:0006644">
    <property type="term" value="P:phospholipid metabolic process"/>
    <property type="evidence" value="ECO:0007669"/>
    <property type="project" value="TreeGrafter"/>
</dbReference>
<keyword evidence="4" id="KW-1185">Reference proteome</keyword>
<gene>
    <name evidence="3" type="ORF">XpiCFBP4643_15945</name>
</gene>
<evidence type="ECO:0000259" key="2">
    <source>
        <dbReference type="PROSITE" id="PS51704"/>
    </source>
</evidence>
<accession>A0A2S7D0B2</accession>
<proteinExistence type="predicted"/>
<reference evidence="4" key="1">
    <citation type="submission" date="2016-08" db="EMBL/GenBank/DDBJ databases">
        <authorList>
            <person name="Merda D."/>
            <person name="Briand M."/>
            <person name="Taghouti G."/>
            <person name="Carrere S."/>
            <person name="Gouzy J."/>
            <person name="Portier P."/>
            <person name="Jacques M.-A."/>
            <person name="Fischer-Le Saux M."/>
        </authorList>
    </citation>
    <scope>NUCLEOTIDE SEQUENCE [LARGE SCALE GENOMIC DNA]</scope>
    <source>
        <strain evidence="4">CFBP4643</strain>
    </source>
</reference>
<feature type="signal peptide" evidence="1">
    <location>
        <begin position="1"/>
        <end position="29"/>
    </location>
</feature>
<dbReference type="GO" id="GO:0006580">
    <property type="term" value="P:ethanolamine metabolic process"/>
    <property type="evidence" value="ECO:0007669"/>
    <property type="project" value="TreeGrafter"/>
</dbReference>
<dbReference type="GO" id="GO:0008889">
    <property type="term" value="F:glycerophosphodiester phosphodiesterase activity"/>
    <property type="evidence" value="ECO:0007669"/>
    <property type="project" value="TreeGrafter"/>
</dbReference>
<dbReference type="Gene3D" id="3.20.20.190">
    <property type="entry name" value="Phosphatidylinositol (PI) phosphodiesterase"/>
    <property type="match status" value="1"/>
</dbReference>
<sequence>MKRSTHPWKKTICALACVAIAALSGAASAANNWNPQHILGALKRPHQISGVSIAVIAHRGVVSAGCPENSSCSILATYNNNVEAIELDVKQSADGTPWLFHDQNVGRLLEHSPNFNIFQAASNPTGWNPDVRTLSNAELNAALLRDRDFAKTGYHPVTLTRALTTIRDSANHMVIVLDLKTLDAVSRAADLARAYGMENQVVLKFSASLLAHNPDSITNYTKGVAFAPTIYAGDMDNLADGGYVGLCGTISSNTPFCRVNAWINEARGKQNFAWLEIGNKQPRRGDPTAELLADNQARKEALGAFSPVSEYRISSHDGYHFVRSNGTCCAALSDYLTHTKHFGNETADERPNYLLQVVAGFTSIITDDPLGVIRSSIKRDTTRYL</sequence>
<dbReference type="AlphaFoldDB" id="A0A2S7D0B2"/>
<keyword evidence="1" id="KW-0732">Signal</keyword>
<dbReference type="SUPFAM" id="SSF51695">
    <property type="entry name" value="PLC-like phosphodiesterases"/>
    <property type="match status" value="1"/>
</dbReference>
<dbReference type="GO" id="GO:0005886">
    <property type="term" value="C:plasma membrane"/>
    <property type="evidence" value="ECO:0007669"/>
    <property type="project" value="TreeGrafter"/>
</dbReference>
<dbReference type="PANTHER" id="PTHR46320:SF1">
    <property type="entry name" value="GLYCEROPHOSPHODIESTER PHOSPHODIESTERASE 1"/>
    <property type="match status" value="1"/>
</dbReference>
<protein>
    <submittedName>
        <fullName evidence="3">Glycerophosphodiester phosphodiesterase 1</fullName>
    </submittedName>
</protein>
<evidence type="ECO:0000313" key="3">
    <source>
        <dbReference type="EMBL" id="PPU67283.1"/>
    </source>
</evidence>
<dbReference type="GO" id="GO:0070291">
    <property type="term" value="P:N-acylethanolamine metabolic process"/>
    <property type="evidence" value="ECO:0007669"/>
    <property type="project" value="TreeGrafter"/>
</dbReference>
<dbReference type="PANTHER" id="PTHR46320">
    <property type="entry name" value="GLYCEROPHOSPHODIESTER PHOSPHODIESTERASE 1"/>
    <property type="match status" value="1"/>
</dbReference>
<dbReference type="CDD" id="cd08566">
    <property type="entry name" value="GDPD_AtGDE_like"/>
    <property type="match status" value="1"/>
</dbReference>
<evidence type="ECO:0000256" key="1">
    <source>
        <dbReference type="SAM" id="SignalP"/>
    </source>
</evidence>